<evidence type="ECO:0000256" key="4">
    <source>
        <dbReference type="ARBA" id="ARBA00023163"/>
    </source>
</evidence>
<feature type="domain" description="HTH lysR-type" evidence="5">
    <location>
        <begin position="6"/>
        <end position="63"/>
    </location>
</feature>
<keyword evidence="4" id="KW-0804">Transcription</keyword>
<dbReference type="Pfam" id="PF00126">
    <property type="entry name" value="HTH_1"/>
    <property type="match status" value="1"/>
</dbReference>
<dbReference type="Gene3D" id="1.10.10.10">
    <property type="entry name" value="Winged helix-like DNA-binding domain superfamily/Winged helix DNA-binding domain"/>
    <property type="match status" value="1"/>
</dbReference>
<dbReference type="CDD" id="cd08432">
    <property type="entry name" value="PBP2_GcdR_TrpI_HvrB_AmpR_like"/>
    <property type="match status" value="1"/>
</dbReference>
<accession>A0ABW8JLU0</accession>
<evidence type="ECO:0000256" key="3">
    <source>
        <dbReference type="ARBA" id="ARBA00023125"/>
    </source>
</evidence>
<evidence type="ECO:0000313" key="6">
    <source>
        <dbReference type="EMBL" id="MFK2901255.1"/>
    </source>
</evidence>
<gene>
    <name evidence="6" type="ORF">ISP15_12980</name>
</gene>
<dbReference type="EMBL" id="JADIKJ010000014">
    <property type="protein sequence ID" value="MFK2901255.1"/>
    <property type="molecule type" value="Genomic_DNA"/>
</dbReference>
<keyword evidence="3" id="KW-0238">DNA-binding</keyword>
<dbReference type="PANTHER" id="PTHR30537">
    <property type="entry name" value="HTH-TYPE TRANSCRIPTIONAL REGULATOR"/>
    <property type="match status" value="1"/>
</dbReference>
<dbReference type="Proteomes" id="UP001620461">
    <property type="component" value="Unassembled WGS sequence"/>
</dbReference>
<dbReference type="InterPro" id="IPR005119">
    <property type="entry name" value="LysR_subst-bd"/>
</dbReference>
<evidence type="ECO:0000259" key="5">
    <source>
        <dbReference type="PROSITE" id="PS50931"/>
    </source>
</evidence>
<dbReference type="PRINTS" id="PR00039">
    <property type="entry name" value="HTHLYSR"/>
</dbReference>
<comment type="caution">
    <text evidence="6">The sequence shown here is derived from an EMBL/GenBank/DDBJ whole genome shotgun (WGS) entry which is preliminary data.</text>
</comment>
<dbReference type="InterPro" id="IPR036388">
    <property type="entry name" value="WH-like_DNA-bd_sf"/>
</dbReference>
<protein>
    <submittedName>
        <fullName evidence="6">LysR family transcriptional regulator</fullName>
    </submittedName>
</protein>
<dbReference type="PANTHER" id="PTHR30537:SF26">
    <property type="entry name" value="GLYCINE CLEAVAGE SYSTEM TRANSCRIPTIONAL ACTIVATOR"/>
    <property type="match status" value="1"/>
</dbReference>
<dbReference type="SUPFAM" id="SSF46785">
    <property type="entry name" value="Winged helix' DNA-binding domain"/>
    <property type="match status" value="1"/>
</dbReference>
<evidence type="ECO:0000313" key="7">
    <source>
        <dbReference type="Proteomes" id="UP001620461"/>
    </source>
</evidence>
<dbReference type="Pfam" id="PF03466">
    <property type="entry name" value="LysR_substrate"/>
    <property type="match status" value="1"/>
</dbReference>
<dbReference type="Gene3D" id="3.40.190.10">
    <property type="entry name" value="Periplasmic binding protein-like II"/>
    <property type="match status" value="2"/>
</dbReference>
<name>A0ABW8JLU0_9GAMM</name>
<proteinExistence type="inferred from homology"/>
<evidence type="ECO:0000256" key="1">
    <source>
        <dbReference type="ARBA" id="ARBA00009437"/>
    </source>
</evidence>
<dbReference type="SUPFAM" id="SSF53850">
    <property type="entry name" value="Periplasmic binding protein-like II"/>
    <property type="match status" value="1"/>
</dbReference>
<dbReference type="RefSeq" id="WP_404547956.1">
    <property type="nucleotide sequence ID" value="NZ_JADIKJ010000014.1"/>
</dbReference>
<keyword evidence="7" id="KW-1185">Reference proteome</keyword>
<organism evidence="6 7">
    <name type="scientific">Dyella jejuensis</name>
    <dbReference type="NCBI Taxonomy" id="1432009"/>
    <lineage>
        <taxon>Bacteria</taxon>
        <taxon>Pseudomonadati</taxon>
        <taxon>Pseudomonadota</taxon>
        <taxon>Gammaproteobacteria</taxon>
        <taxon>Lysobacterales</taxon>
        <taxon>Rhodanobacteraceae</taxon>
        <taxon>Dyella</taxon>
    </lineage>
</organism>
<evidence type="ECO:0000256" key="2">
    <source>
        <dbReference type="ARBA" id="ARBA00023015"/>
    </source>
</evidence>
<keyword evidence="2" id="KW-0805">Transcription regulation</keyword>
<dbReference type="InterPro" id="IPR036390">
    <property type="entry name" value="WH_DNA-bd_sf"/>
</dbReference>
<dbReference type="PROSITE" id="PS50931">
    <property type="entry name" value="HTH_LYSR"/>
    <property type="match status" value="1"/>
</dbReference>
<dbReference type="InterPro" id="IPR000847">
    <property type="entry name" value="LysR_HTH_N"/>
</dbReference>
<comment type="similarity">
    <text evidence="1">Belongs to the LysR transcriptional regulatory family.</text>
</comment>
<dbReference type="InterPro" id="IPR058163">
    <property type="entry name" value="LysR-type_TF_proteobact-type"/>
</dbReference>
<reference evidence="6 7" key="1">
    <citation type="submission" date="2020-10" db="EMBL/GenBank/DDBJ databases">
        <title>Phylogeny of dyella-like bacteria.</title>
        <authorList>
            <person name="Fu J."/>
        </authorList>
    </citation>
    <scope>NUCLEOTIDE SEQUENCE [LARGE SCALE GENOMIC DNA]</scope>
    <source>
        <strain evidence="6 7">JP1</strain>
    </source>
</reference>
<sequence>MKRRMPTLNALKVFEVAAGLGNFTRAAEVLSVTQSAVSRQVRQLEDQLGEALLERRHHHLQLTGAGKLLLKALRQSFDGIEFTVRAIQQKQHLNRLRINAPPTFAMRWLLPRLGRLRERHPELEVTLTSAQHDTLAESAQLDCAIRFGNGEWGNLDSSLLLHEQHVAVCAPSLLDGSAAAKVELAQLPFLHVLATQDKRYMTWQHWLDAAGLSGIDTRNGYEFDLLDMAIRAAVAGLGITIADRHMVSQELADGRLVMFREVQVEGHQSYWFVTRPEQSLTPAVESFRAWLQQEIASCERDSGRLPEQAYRIRDWPGHQATGMHHSFFE</sequence>